<dbReference type="InterPro" id="IPR036390">
    <property type="entry name" value="WH_DNA-bd_sf"/>
</dbReference>
<dbReference type="InterPro" id="IPR036388">
    <property type="entry name" value="WH-like_DNA-bd_sf"/>
</dbReference>
<evidence type="ECO:0000256" key="3">
    <source>
        <dbReference type="ARBA" id="ARBA00023163"/>
    </source>
</evidence>
<organism evidence="5 6">
    <name type="scientific">Caryophanon latum</name>
    <dbReference type="NCBI Taxonomy" id="33977"/>
    <lineage>
        <taxon>Bacteria</taxon>
        <taxon>Bacillati</taxon>
        <taxon>Bacillota</taxon>
        <taxon>Bacilli</taxon>
        <taxon>Bacillales</taxon>
        <taxon>Caryophanaceae</taxon>
        <taxon>Caryophanon</taxon>
    </lineage>
</organism>
<keyword evidence="6" id="KW-1185">Reference proteome</keyword>
<dbReference type="Pfam" id="PF01047">
    <property type="entry name" value="MarR"/>
    <property type="match status" value="1"/>
</dbReference>
<sequence>MIQTKLDEQLCFEVYRAASHFNKLYTHVLAPFQLTYSQYLVLLALWEQDRVMTKEIGERLNLGIGTLNPILSKLFERGWIEKSISPTDKRATIISLTTYAKEQQPNIEQAIVKQLEACGYLMDEGRALRQQLHELNEFFENFSLK</sequence>
<name>A0A1C0YY91_9BACL</name>
<dbReference type="InterPro" id="IPR000835">
    <property type="entry name" value="HTH_MarR-typ"/>
</dbReference>
<dbReference type="PANTHER" id="PTHR42756:SF1">
    <property type="entry name" value="TRANSCRIPTIONAL REPRESSOR OF EMRAB OPERON"/>
    <property type="match status" value="1"/>
</dbReference>
<evidence type="ECO:0000313" key="6">
    <source>
        <dbReference type="Proteomes" id="UP000093482"/>
    </source>
</evidence>
<proteinExistence type="predicted"/>
<dbReference type="Gene3D" id="1.10.10.10">
    <property type="entry name" value="Winged helix-like DNA-binding domain superfamily/Winged helix DNA-binding domain"/>
    <property type="match status" value="1"/>
</dbReference>
<keyword evidence="2" id="KW-0238">DNA-binding</keyword>
<feature type="domain" description="HTH marR-type" evidence="4">
    <location>
        <begin position="7"/>
        <end position="137"/>
    </location>
</feature>
<dbReference type="RefSeq" id="WP_066462841.1">
    <property type="nucleotide sequence ID" value="NZ_MATO01000021.1"/>
</dbReference>
<dbReference type="PROSITE" id="PS50995">
    <property type="entry name" value="HTH_MARR_2"/>
    <property type="match status" value="1"/>
</dbReference>
<dbReference type="Proteomes" id="UP000093482">
    <property type="component" value="Unassembled WGS sequence"/>
</dbReference>
<dbReference type="EMBL" id="MATO01000021">
    <property type="protein sequence ID" value="OCS92056.1"/>
    <property type="molecule type" value="Genomic_DNA"/>
</dbReference>
<evidence type="ECO:0000313" key="5">
    <source>
        <dbReference type="EMBL" id="OCS92056.1"/>
    </source>
</evidence>
<evidence type="ECO:0000259" key="4">
    <source>
        <dbReference type="PROSITE" id="PS50995"/>
    </source>
</evidence>
<dbReference type="SMART" id="SM00347">
    <property type="entry name" value="HTH_MARR"/>
    <property type="match status" value="1"/>
</dbReference>
<dbReference type="PANTHER" id="PTHR42756">
    <property type="entry name" value="TRANSCRIPTIONAL REGULATOR, MARR"/>
    <property type="match status" value="1"/>
</dbReference>
<dbReference type="GO" id="GO:0003700">
    <property type="term" value="F:DNA-binding transcription factor activity"/>
    <property type="evidence" value="ECO:0007669"/>
    <property type="project" value="InterPro"/>
</dbReference>
<dbReference type="AlphaFoldDB" id="A0A1C0YY91"/>
<gene>
    <name evidence="5" type="ORF">A6K76_07710</name>
</gene>
<keyword evidence="1" id="KW-0805">Transcription regulation</keyword>
<accession>A0A1C0YY91</accession>
<dbReference type="OrthoDB" id="9806864at2"/>
<evidence type="ECO:0000256" key="1">
    <source>
        <dbReference type="ARBA" id="ARBA00023015"/>
    </source>
</evidence>
<reference evidence="5 6" key="1">
    <citation type="submission" date="2016-07" db="EMBL/GenBank/DDBJ databases">
        <title>Caryophanon latum genome sequencing.</title>
        <authorList>
            <person name="Verma A."/>
            <person name="Pal Y."/>
            <person name="Krishnamurthi S."/>
        </authorList>
    </citation>
    <scope>NUCLEOTIDE SEQUENCE [LARGE SCALE GENOMIC DNA]</scope>
    <source>
        <strain evidence="5 6">DSM 14151</strain>
    </source>
</reference>
<dbReference type="GO" id="GO:0003677">
    <property type="term" value="F:DNA binding"/>
    <property type="evidence" value="ECO:0007669"/>
    <property type="project" value="UniProtKB-KW"/>
</dbReference>
<keyword evidence="3" id="KW-0804">Transcription</keyword>
<evidence type="ECO:0000256" key="2">
    <source>
        <dbReference type="ARBA" id="ARBA00023125"/>
    </source>
</evidence>
<comment type="caution">
    <text evidence="5">The sequence shown here is derived from an EMBL/GenBank/DDBJ whole genome shotgun (WGS) entry which is preliminary data.</text>
</comment>
<dbReference type="SUPFAM" id="SSF46785">
    <property type="entry name" value="Winged helix' DNA-binding domain"/>
    <property type="match status" value="1"/>
</dbReference>
<protein>
    <submittedName>
        <fullName evidence="5">MarR family transcriptional regulator</fullName>
    </submittedName>
</protein>